<proteinExistence type="predicted"/>
<dbReference type="SUPFAM" id="SSF103473">
    <property type="entry name" value="MFS general substrate transporter"/>
    <property type="match status" value="1"/>
</dbReference>
<evidence type="ECO:0000313" key="10">
    <source>
        <dbReference type="Proteomes" id="UP000706039"/>
    </source>
</evidence>
<dbReference type="Proteomes" id="UP000706039">
    <property type="component" value="Unassembled WGS sequence"/>
</dbReference>
<feature type="domain" description="Major facilitator superfamily (MFS) profile" evidence="8">
    <location>
        <begin position="18"/>
        <end position="455"/>
    </location>
</feature>
<dbReference type="RefSeq" id="WP_222991247.1">
    <property type="nucleotide sequence ID" value="NZ_JAINVV010000008.1"/>
</dbReference>
<name>A0ABS7PU12_9SPHN</name>
<keyword evidence="3 7" id="KW-0812">Transmembrane</keyword>
<evidence type="ECO:0000256" key="4">
    <source>
        <dbReference type="ARBA" id="ARBA00022989"/>
    </source>
</evidence>
<gene>
    <name evidence="9" type="ORF">K7G82_17785</name>
</gene>
<evidence type="ECO:0000256" key="6">
    <source>
        <dbReference type="SAM" id="MobiDB-lite"/>
    </source>
</evidence>
<dbReference type="PROSITE" id="PS50850">
    <property type="entry name" value="MFS"/>
    <property type="match status" value="1"/>
</dbReference>
<feature type="region of interest" description="Disordered" evidence="6">
    <location>
        <begin position="461"/>
        <end position="482"/>
    </location>
</feature>
<keyword evidence="5 7" id="KW-0472">Membrane</keyword>
<keyword evidence="4 7" id="KW-1133">Transmembrane helix</keyword>
<dbReference type="InterPro" id="IPR036259">
    <property type="entry name" value="MFS_trans_sf"/>
</dbReference>
<keyword evidence="2" id="KW-0813">Transport</keyword>
<evidence type="ECO:0000256" key="3">
    <source>
        <dbReference type="ARBA" id="ARBA00022692"/>
    </source>
</evidence>
<evidence type="ECO:0000313" key="9">
    <source>
        <dbReference type="EMBL" id="MBY8824160.1"/>
    </source>
</evidence>
<dbReference type="PANTHER" id="PTHR23505">
    <property type="entry name" value="SPINSTER"/>
    <property type="match status" value="1"/>
</dbReference>
<dbReference type="Gene3D" id="1.20.1250.20">
    <property type="entry name" value="MFS general substrate transporter like domains"/>
    <property type="match status" value="1"/>
</dbReference>
<evidence type="ECO:0000256" key="1">
    <source>
        <dbReference type="ARBA" id="ARBA00004141"/>
    </source>
</evidence>
<dbReference type="PANTHER" id="PTHR23505:SF79">
    <property type="entry name" value="PROTEIN SPINSTER"/>
    <property type="match status" value="1"/>
</dbReference>
<accession>A0ABS7PU12</accession>
<feature type="transmembrane region" description="Helical" evidence="7">
    <location>
        <begin position="233"/>
        <end position="256"/>
    </location>
</feature>
<dbReference type="EMBL" id="JAINVV010000008">
    <property type="protein sequence ID" value="MBY8824160.1"/>
    <property type="molecule type" value="Genomic_DNA"/>
</dbReference>
<comment type="caution">
    <text evidence="9">The sequence shown here is derived from an EMBL/GenBank/DDBJ whole genome shotgun (WGS) entry which is preliminary data.</text>
</comment>
<dbReference type="Pfam" id="PF07690">
    <property type="entry name" value="MFS_1"/>
    <property type="match status" value="1"/>
</dbReference>
<evidence type="ECO:0000256" key="7">
    <source>
        <dbReference type="SAM" id="Phobius"/>
    </source>
</evidence>
<feature type="transmembrane region" description="Helical" evidence="7">
    <location>
        <begin position="300"/>
        <end position="320"/>
    </location>
</feature>
<feature type="transmembrane region" description="Helical" evidence="7">
    <location>
        <begin position="433"/>
        <end position="451"/>
    </location>
</feature>
<organism evidence="9 10">
    <name type="scientific">Sphingomonas colocasiae</name>
    <dbReference type="NCBI Taxonomy" id="1848973"/>
    <lineage>
        <taxon>Bacteria</taxon>
        <taxon>Pseudomonadati</taxon>
        <taxon>Pseudomonadota</taxon>
        <taxon>Alphaproteobacteria</taxon>
        <taxon>Sphingomonadales</taxon>
        <taxon>Sphingomonadaceae</taxon>
        <taxon>Sphingomonas</taxon>
    </lineage>
</organism>
<feature type="transmembrane region" description="Helical" evidence="7">
    <location>
        <begin position="361"/>
        <end position="385"/>
    </location>
</feature>
<comment type="subcellular location">
    <subcellularLocation>
        <location evidence="1">Membrane</location>
        <topology evidence="1">Multi-pass membrane protein</topology>
    </subcellularLocation>
</comment>
<dbReference type="InterPro" id="IPR011701">
    <property type="entry name" value="MFS"/>
</dbReference>
<feature type="transmembrane region" description="Helical" evidence="7">
    <location>
        <begin position="55"/>
        <end position="74"/>
    </location>
</feature>
<keyword evidence="10" id="KW-1185">Reference proteome</keyword>
<dbReference type="CDD" id="cd17328">
    <property type="entry name" value="MFS_spinster_like"/>
    <property type="match status" value="1"/>
</dbReference>
<evidence type="ECO:0000256" key="5">
    <source>
        <dbReference type="ARBA" id="ARBA00023136"/>
    </source>
</evidence>
<feature type="transmembrane region" description="Helical" evidence="7">
    <location>
        <begin position="144"/>
        <end position="165"/>
    </location>
</feature>
<feature type="transmembrane region" description="Helical" evidence="7">
    <location>
        <begin position="326"/>
        <end position="349"/>
    </location>
</feature>
<dbReference type="InterPro" id="IPR020846">
    <property type="entry name" value="MFS_dom"/>
</dbReference>
<dbReference type="InterPro" id="IPR044770">
    <property type="entry name" value="MFS_spinster-like"/>
</dbReference>
<feature type="transmembrane region" description="Helical" evidence="7">
    <location>
        <begin position="268"/>
        <end position="288"/>
    </location>
</feature>
<protein>
    <submittedName>
        <fullName evidence="9">MFS transporter</fullName>
    </submittedName>
</protein>
<evidence type="ECO:0000259" key="8">
    <source>
        <dbReference type="PROSITE" id="PS50850"/>
    </source>
</evidence>
<sequence>MAHPGATPNMSRGYRGCVLLLLMLYSLCSWADRTVLSTIGQAIKVDLKLSDVELGFLHGFAFSILYVTLSVPAARLSERFNRVNIIAGSIALWSLFTSLSGFARTFGQLLLCRIGVGVGEACGNPPAYSLITDYFGPRRRATALAIYQLGLPLGIMAGAIAGGVLTQYHGWRTAFMVLGLPGLVLALLLKLIVREVPRGHSDALAGRVATSDVSPSTWQTARRVFSIPTARHMIMGVTLFTFVNYGAGAFIAPFLVRAYALNYAEVGLIIGFAIGASNAVGTFAGGYLADHFGRSNPRAYAYVPLIGLVVATPLAIAAYLQSDWRIAVALLAAAGVIQFVYFSPTYAAIYNMVDARMRATTTALISLVASLAALVIGTVAAGALIDALSGYYFGTVEGAGFATLCPGGVAAPDAPALIQASCRAAIDQATRTGLAFCTLGLLWAAVHFILASRTITQDFARATGGPQPRSDEPPAEAAQAAV</sequence>
<reference evidence="9 10" key="1">
    <citation type="submission" date="2021-08" db="EMBL/GenBank/DDBJ databases">
        <authorList>
            <person name="Tuo L."/>
        </authorList>
    </citation>
    <scope>NUCLEOTIDE SEQUENCE [LARGE SCALE GENOMIC DNA]</scope>
    <source>
        <strain evidence="9 10">JCM 31229</strain>
    </source>
</reference>
<evidence type="ECO:0000256" key="2">
    <source>
        <dbReference type="ARBA" id="ARBA00022448"/>
    </source>
</evidence>
<feature type="transmembrane region" description="Helical" evidence="7">
    <location>
        <begin position="171"/>
        <end position="193"/>
    </location>
</feature>